<evidence type="ECO:0000313" key="8">
    <source>
        <dbReference type="EMBL" id="GAA3582072.1"/>
    </source>
</evidence>
<dbReference type="EMBL" id="BAABCE010000018">
    <property type="protein sequence ID" value="GAA3582072.1"/>
    <property type="molecule type" value="Genomic_DNA"/>
</dbReference>
<dbReference type="HAMAP" id="MF_00653">
    <property type="entry name" value="PQQ_syn_PqqB"/>
    <property type="match status" value="1"/>
</dbReference>
<dbReference type="Pfam" id="PF12706">
    <property type="entry name" value="Lactamase_B_2"/>
    <property type="match status" value="1"/>
</dbReference>
<sequence length="354" mass="37287">MAAPPLRALRTPCFMAGFPRAAVASGAAAVTRRLADNRKGRPELLPAAGWFGRTGREDPTGRADAKGWGVVLRVVLLGTAASGGFPRWNCACVRCDAARDGKLPARGPECAAVTGNSRDWWLLNASPDIRAQLTAAPALWPGPRHTPVRGVLLTDAEPDHVAGLAVLRDTTRLKTYAAPPVLAALATARAGLDRHAPWEWADSLTEGGFVLAGGLVVTAHPVPGKPPAYVPGRSSDRRWVTVYRIEDLATGRVFVYAPRVSSWSALLENLVADADGVVLDGTHFAADETGDTGRHLPVSGPAGSLTALARHPGVRRIYTHLADSNPLLDPTSTARAQVSETGAEVLPDGTEFAL</sequence>
<dbReference type="NCBIfam" id="TIGR02108">
    <property type="entry name" value="PQQ_syn_pqqB"/>
    <property type="match status" value="1"/>
</dbReference>
<name>A0ABP6YEQ5_9ACTN</name>
<proteinExistence type="inferred from homology"/>
<keyword evidence="9" id="KW-1185">Reference proteome</keyword>
<keyword evidence="4 6" id="KW-0813">Transport</keyword>
<accession>A0ABP6YEQ5</accession>
<reference evidence="9" key="1">
    <citation type="journal article" date="2019" name="Int. J. Syst. Evol. Microbiol.">
        <title>The Global Catalogue of Microorganisms (GCM) 10K type strain sequencing project: providing services to taxonomists for standard genome sequencing and annotation.</title>
        <authorList>
            <consortium name="The Broad Institute Genomics Platform"/>
            <consortium name="The Broad Institute Genome Sequencing Center for Infectious Disease"/>
            <person name="Wu L."/>
            <person name="Ma J."/>
        </authorList>
    </citation>
    <scope>NUCLEOTIDE SEQUENCE [LARGE SCALE GENOMIC DNA]</scope>
    <source>
        <strain evidence="9">JCM 17656</strain>
    </source>
</reference>
<evidence type="ECO:0000256" key="2">
    <source>
        <dbReference type="ARBA" id="ARBA00008481"/>
    </source>
</evidence>
<gene>
    <name evidence="8" type="primary">pqqB_1</name>
    <name evidence="6" type="synonym">pqqB</name>
    <name evidence="8" type="ORF">GCM10022295_74070</name>
</gene>
<dbReference type="Proteomes" id="UP001500707">
    <property type="component" value="Unassembled WGS sequence"/>
</dbReference>
<dbReference type="InterPro" id="IPR001279">
    <property type="entry name" value="Metallo-B-lactamas"/>
</dbReference>
<evidence type="ECO:0000256" key="4">
    <source>
        <dbReference type="ARBA" id="ARBA00022448"/>
    </source>
</evidence>
<keyword evidence="5 6" id="KW-0884">PQQ biosynthesis</keyword>
<comment type="pathway">
    <text evidence="1 6">Cofactor biosynthesis; pyrroloquinoline quinone biosynthesis.</text>
</comment>
<feature type="domain" description="Metallo-beta-lactamase" evidence="7">
    <location>
        <begin position="120"/>
        <end position="320"/>
    </location>
</feature>
<evidence type="ECO:0000313" key="9">
    <source>
        <dbReference type="Proteomes" id="UP001500707"/>
    </source>
</evidence>
<protein>
    <recommendedName>
        <fullName evidence="3 6">Coenzyme PQQ synthesis protein B</fullName>
    </recommendedName>
    <alternativeName>
        <fullName evidence="6">Pyrroloquinoline quinone biosynthesis protein B</fullName>
    </alternativeName>
</protein>
<evidence type="ECO:0000256" key="5">
    <source>
        <dbReference type="ARBA" id="ARBA00022905"/>
    </source>
</evidence>
<evidence type="ECO:0000256" key="1">
    <source>
        <dbReference type="ARBA" id="ARBA00004886"/>
    </source>
</evidence>
<dbReference type="Gene3D" id="3.60.15.10">
    <property type="entry name" value="Ribonuclease Z/Hydroxyacylglutathione hydrolase-like"/>
    <property type="match status" value="1"/>
</dbReference>
<comment type="caution">
    <text evidence="8">The sequence shown here is derived from an EMBL/GenBank/DDBJ whole genome shotgun (WGS) entry which is preliminary data.</text>
</comment>
<dbReference type="InterPro" id="IPR011842">
    <property type="entry name" value="PQQ_synth_PqqB"/>
</dbReference>
<evidence type="ECO:0000256" key="3">
    <source>
        <dbReference type="ARBA" id="ARBA00015084"/>
    </source>
</evidence>
<comment type="similarity">
    <text evidence="2 6">Belongs to the PqqB family.</text>
</comment>
<evidence type="ECO:0000259" key="7">
    <source>
        <dbReference type="Pfam" id="PF12706"/>
    </source>
</evidence>
<comment type="function">
    <text evidence="6">May be involved in the transport of PQQ or its precursor to the periplasm.</text>
</comment>
<evidence type="ECO:0000256" key="6">
    <source>
        <dbReference type="HAMAP-Rule" id="MF_00653"/>
    </source>
</evidence>
<dbReference type="SUPFAM" id="SSF56281">
    <property type="entry name" value="Metallo-hydrolase/oxidoreductase"/>
    <property type="match status" value="1"/>
</dbReference>
<dbReference type="InterPro" id="IPR036866">
    <property type="entry name" value="RibonucZ/Hydroxyglut_hydro"/>
</dbReference>
<organism evidence="8 9">
    <name type="scientific">Streptomyces osmaniensis</name>
    <dbReference type="NCBI Taxonomy" id="593134"/>
    <lineage>
        <taxon>Bacteria</taxon>
        <taxon>Bacillati</taxon>
        <taxon>Actinomycetota</taxon>
        <taxon>Actinomycetes</taxon>
        <taxon>Kitasatosporales</taxon>
        <taxon>Streptomycetaceae</taxon>
        <taxon>Streptomyces</taxon>
    </lineage>
</organism>